<organism evidence="1 2">
    <name type="scientific">Trichonephila clavata</name>
    <name type="common">Joro spider</name>
    <name type="synonym">Nephila clavata</name>
    <dbReference type="NCBI Taxonomy" id="2740835"/>
    <lineage>
        <taxon>Eukaryota</taxon>
        <taxon>Metazoa</taxon>
        <taxon>Ecdysozoa</taxon>
        <taxon>Arthropoda</taxon>
        <taxon>Chelicerata</taxon>
        <taxon>Arachnida</taxon>
        <taxon>Araneae</taxon>
        <taxon>Araneomorphae</taxon>
        <taxon>Entelegynae</taxon>
        <taxon>Araneoidea</taxon>
        <taxon>Nephilidae</taxon>
        <taxon>Trichonephila</taxon>
    </lineage>
</organism>
<dbReference type="AlphaFoldDB" id="A0A8X6I149"/>
<dbReference type="Gene3D" id="3.30.420.10">
    <property type="entry name" value="Ribonuclease H-like superfamily/Ribonuclease H"/>
    <property type="match status" value="1"/>
</dbReference>
<dbReference type="Proteomes" id="UP000887116">
    <property type="component" value="Unassembled WGS sequence"/>
</dbReference>
<protein>
    <submittedName>
        <fullName evidence="1">Transposable element Tc1 transposase</fullName>
    </submittedName>
</protein>
<dbReference type="OrthoDB" id="6507355at2759"/>
<gene>
    <name evidence="1" type="primary">tc1a_299</name>
    <name evidence="1" type="ORF">TNCT_613711</name>
</gene>
<dbReference type="InterPro" id="IPR036397">
    <property type="entry name" value="RNaseH_sf"/>
</dbReference>
<dbReference type="GO" id="GO:0003676">
    <property type="term" value="F:nucleic acid binding"/>
    <property type="evidence" value="ECO:0007669"/>
    <property type="project" value="InterPro"/>
</dbReference>
<keyword evidence="2" id="KW-1185">Reference proteome</keyword>
<dbReference type="EMBL" id="BMAO01022909">
    <property type="protein sequence ID" value="GFQ85487.1"/>
    <property type="molecule type" value="Genomic_DNA"/>
</dbReference>
<comment type="caution">
    <text evidence="1">The sequence shown here is derived from an EMBL/GenBank/DDBJ whole genome shotgun (WGS) entry which is preliminary data.</text>
</comment>
<name>A0A8X6I149_TRICU</name>
<sequence length="148" mass="17717">MKRKNSFFLQDLSSVHTSRYTTLWLQELNVNVMHDWPPKDLDMNPMENVWAELVRRLEIHWSQMGVRNRDQLWEDVLQVFLELPKEYFENLIRSMPRRVRTVSSKHGGWAKVLKKVSMRYSNNSSSCSAKYFQIQGLEGAHFKHMNFK</sequence>
<evidence type="ECO:0000313" key="1">
    <source>
        <dbReference type="EMBL" id="GFQ85487.1"/>
    </source>
</evidence>
<proteinExistence type="predicted"/>
<reference evidence="1" key="1">
    <citation type="submission" date="2020-07" db="EMBL/GenBank/DDBJ databases">
        <title>Multicomponent nature underlies the extraordinary mechanical properties of spider dragline silk.</title>
        <authorList>
            <person name="Kono N."/>
            <person name="Nakamura H."/>
            <person name="Mori M."/>
            <person name="Yoshida Y."/>
            <person name="Ohtoshi R."/>
            <person name="Malay A.D."/>
            <person name="Moran D.A.P."/>
            <person name="Tomita M."/>
            <person name="Numata K."/>
            <person name="Arakawa K."/>
        </authorList>
    </citation>
    <scope>NUCLEOTIDE SEQUENCE</scope>
</reference>
<evidence type="ECO:0000313" key="2">
    <source>
        <dbReference type="Proteomes" id="UP000887116"/>
    </source>
</evidence>
<accession>A0A8X6I149</accession>